<protein>
    <submittedName>
        <fullName evidence="2">ATPase</fullName>
    </submittedName>
</protein>
<dbReference type="Gene3D" id="3.40.50.300">
    <property type="entry name" value="P-loop containing nucleotide triphosphate hydrolases"/>
    <property type="match status" value="1"/>
</dbReference>
<dbReference type="EMBL" id="AP027742">
    <property type="protein sequence ID" value="BDZ77415.1"/>
    <property type="molecule type" value="Genomic_DNA"/>
</dbReference>
<keyword evidence="3" id="KW-1185">Reference proteome</keyword>
<evidence type="ECO:0000313" key="3">
    <source>
        <dbReference type="Proteomes" id="UP001305815"/>
    </source>
</evidence>
<proteinExistence type="predicted"/>
<dbReference type="SUPFAM" id="SSF52540">
    <property type="entry name" value="P-loop containing nucleoside triphosphate hydrolases"/>
    <property type="match status" value="1"/>
</dbReference>
<dbReference type="PANTHER" id="PTHR42759:SF1">
    <property type="entry name" value="MAGNESIUM-CHELATASE SUBUNIT CHLD"/>
    <property type="match status" value="1"/>
</dbReference>
<name>A0ABM8I356_9FIRM</name>
<dbReference type="Proteomes" id="UP001305815">
    <property type="component" value="Chromosome"/>
</dbReference>
<accession>A0ABM8I356</accession>
<gene>
    <name evidence="2" type="ORF">Lac1_15980</name>
</gene>
<reference evidence="3" key="1">
    <citation type="journal article" date="2023" name="Int. J. Syst. Evol. Microbiol.">
        <title>Claveliimonas bilis gen. nov., sp. nov., deoxycholic acid-producing bacteria isolated from human faeces, and reclassification of Sellimonas monacensis Zenner et al. 2021 as Claveliimonas monacensis comb. nov.</title>
        <authorList>
            <person name="Hisatomi A."/>
            <person name="Kastawa N.W.E.P.G."/>
            <person name="Song I."/>
            <person name="Ohkuma M."/>
            <person name="Fukiya S."/>
            <person name="Sakamoto M."/>
        </authorList>
    </citation>
    <scope>NUCLEOTIDE SEQUENCE [LARGE SCALE GENOMIC DNA]</scope>
    <source>
        <strain evidence="3">12BBH14</strain>
    </source>
</reference>
<dbReference type="PANTHER" id="PTHR42759">
    <property type="entry name" value="MOXR FAMILY PROTEIN"/>
    <property type="match status" value="1"/>
</dbReference>
<dbReference type="InterPro" id="IPR050764">
    <property type="entry name" value="CbbQ/NirQ/NorQ/GpvN"/>
</dbReference>
<dbReference type="InterPro" id="IPR011704">
    <property type="entry name" value="ATPase_dyneun-rel_AAA"/>
</dbReference>
<feature type="domain" description="ATPase dynein-related AAA" evidence="1">
    <location>
        <begin position="60"/>
        <end position="192"/>
    </location>
</feature>
<evidence type="ECO:0000313" key="2">
    <source>
        <dbReference type="EMBL" id="BDZ77415.1"/>
    </source>
</evidence>
<evidence type="ECO:0000259" key="1">
    <source>
        <dbReference type="Pfam" id="PF07728"/>
    </source>
</evidence>
<organism evidence="2 3">
    <name type="scientific">Claveliimonas bilis</name>
    <dbReference type="NCBI Taxonomy" id="3028070"/>
    <lineage>
        <taxon>Bacteria</taxon>
        <taxon>Bacillati</taxon>
        <taxon>Bacillota</taxon>
        <taxon>Clostridia</taxon>
        <taxon>Lachnospirales</taxon>
        <taxon>Lachnospiraceae</taxon>
        <taxon>Claveliimonas</taxon>
    </lineage>
</organism>
<dbReference type="Pfam" id="PF07728">
    <property type="entry name" value="AAA_5"/>
    <property type="match status" value="1"/>
</dbReference>
<dbReference type="InterPro" id="IPR027417">
    <property type="entry name" value="P-loop_NTPase"/>
</dbReference>
<sequence length="304" mass="33916">MTDYFTYLEEEHISPGVLNGIRDYRKQFPPDETAAVPPRYFYYGKEVWEQAAHALLAGENLLLAGAKATGKNVLAENLAAVFGRPVWNVSLHINTDASSLLGTDTFQNGEVVFRPGPVCQCASAGGFCILDEINMARNEALAVLHSLLDFRKSIQIPGYGPIKIHEASRFIATMNYGYAGTREVNEALSSRFMVLQMPEIESENLEKLLEKEFPSLRKEYRKQFTALFLDIRSKCRSGELTEKVLDLRGLIGALRMIEGGLEVYPALHMGITGKTPDPYEQSLVRDIISSRFSAKTDPGKLFDL</sequence>